<dbReference type="Pfam" id="PF20317">
    <property type="entry name" value="HTH_60"/>
    <property type="match status" value="1"/>
</dbReference>
<dbReference type="InterPro" id="IPR046930">
    <property type="entry name" value="HTH_60"/>
</dbReference>
<dbReference type="Proteomes" id="UP000548082">
    <property type="component" value="Unassembled WGS sequence"/>
</dbReference>
<evidence type="ECO:0000313" key="1">
    <source>
        <dbReference type="EMBL" id="MBC1795615.1"/>
    </source>
</evidence>
<organism evidence="1 2">
    <name type="scientific">Listeria booriae</name>
    <dbReference type="NCBI Taxonomy" id="1552123"/>
    <lineage>
        <taxon>Bacteria</taxon>
        <taxon>Bacillati</taxon>
        <taxon>Bacillota</taxon>
        <taxon>Bacilli</taxon>
        <taxon>Bacillales</taxon>
        <taxon>Listeriaceae</taxon>
        <taxon>Listeria</taxon>
    </lineage>
</organism>
<comment type="caution">
    <text evidence="1">The sequence shown here is derived from an EMBL/GenBank/DDBJ whole genome shotgun (WGS) entry which is preliminary data.</text>
</comment>
<accession>A0A842B1E6</accession>
<dbReference type="AlphaFoldDB" id="A0A842B1E6"/>
<evidence type="ECO:0000313" key="2">
    <source>
        <dbReference type="Proteomes" id="UP000548082"/>
    </source>
</evidence>
<reference evidence="1 2" key="1">
    <citation type="submission" date="2020-03" db="EMBL/GenBank/DDBJ databases">
        <title>Soil Listeria distribution.</title>
        <authorList>
            <person name="Liao J."/>
            <person name="Wiedmann M."/>
        </authorList>
    </citation>
    <scope>NUCLEOTIDE SEQUENCE [LARGE SCALE GENOMIC DNA]</scope>
    <source>
        <strain evidence="1 2">FSL L7-0990</strain>
    </source>
</reference>
<protein>
    <submittedName>
        <fullName evidence="1">Uncharacterized protein</fullName>
    </submittedName>
</protein>
<dbReference type="RefSeq" id="WP_185544616.1">
    <property type="nucleotide sequence ID" value="NZ_JAARVD010000001.1"/>
</dbReference>
<sequence>MYDGTIQAGVAILKDKYRLNEGTISKLLGLDITTLDDDYMSNYTDQTNHAEYALHFLVGALDSTSDDTKLSGVIDGFMHYFDLSIEALALYAEITPTEMKNFISDPSSLSIEKKYHMGMRFMLLHFVLKESYRVEADKKEENTN</sequence>
<gene>
    <name evidence="1" type="ORF">HCA55_02705</name>
</gene>
<name>A0A842B1E6_9LIST</name>
<dbReference type="EMBL" id="JAARVD010000001">
    <property type="protein sequence ID" value="MBC1795615.1"/>
    <property type="molecule type" value="Genomic_DNA"/>
</dbReference>
<proteinExistence type="predicted"/>